<dbReference type="Pfam" id="PF20153">
    <property type="entry name" value="DUF6535"/>
    <property type="match status" value="1"/>
</dbReference>
<dbReference type="Proteomes" id="UP000308652">
    <property type="component" value="Unassembled WGS sequence"/>
</dbReference>
<evidence type="ECO:0000313" key="4">
    <source>
        <dbReference type="Proteomes" id="UP000308652"/>
    </source>
</evidence>
<dbReference type="AlphaFoldDB" id="A0A5C3LRI6"/>
<organism evidence="3 4">
    <name type="scientific">Crucibulum laeve</name>
    <dbReference type="NCBI Taxonomy" id="68775"/>
    <lineage>
        <taxon>Eukaryota</taxon>
        <taxon>Fungi</taxon>
        <taxon>Dikarya</taxon>
        <taxon>Basidiomycota</taxon>
        <taxon>Agaricomycotina</taxon>
        <taxon>Agaricomycetes</taxon>
        <taxon>Agaricomycetidae</taxon>
        <taxon>Agaricales</taxon>
        <taxon>Agaricineae</taxon>
        <taxon>Nidulariaceae</taxon>
        <taxon>Crucibulum</taxon>
    </lineage>
</organism>
<dbReference type="InterPro" id="IPR045338">
    <property type="entry name" value="DUF6535"/>
</dbReference>
<feature type="transmembrane region" description="Helical" evidence="1">
    <location>
        <begin position="26"/>
        <end position="45"/>
    </location>
</feature>
<keyword evidence="1" id="KW-0812">Transmembrane</keyword>
<protein>
    <recommendedName>
        <fullName evidence="2">DUF6535 domain-containing protein</fullName>
    </recommendedName>
</protein>
<evidence type="ECO:0000256" key="1">
    <source>
        <dbReference type="SAM" id="Phobius"/>
    </source>
</evidence>
<dbReference type="OrthoDB" id="3235960at2759"/>
<dbReference type="EMBL" id="ML213619">
    <property type="protein sequence ID" value="TFK35724.1"/>
    <property type="molecule type" value="Genomic_DNA"/>
</dbReference>
<accession>A0A5C3LRI6</accession>
<feature type="non-terminal residue" evidence="3">
    <location>
        <position position="1"/>
    </location>
</feature>
<keyword evidence="1" id="KW-1133">Transmembrane helix</keyword>
<feature type="domain" description="DUF6535" evidence="2">
    <location>
        <begin position="1"/>
        <end position="125"/>
    </location>
</feature>
<proteinExistence type="predicted"/>
<evidence type="ECO:0000313" key="3">
    <source>
        <dbReference type="EMBL" id="TFK35724.1"/>
    </source>
</evidence>
<evidence type="ECO:0000259" key="2">
    <source>
        <dbReference type="Pfam" id="PF20153"/>
    </source>
</evidence>
<feature type="non-terminal residue" evidence="3">
    <location>
        <position position="125"/>
    </location>
</feature>
<name>A0A5C3LRI6_9AGAR</name>
<reference evidence="3 4" key="1">
    <citation type="journal article" date="2019" name="Nat. Ecol. Evol.">
        <title>Megaphylogeny resolves global patterns of mushroom evolution.</title>
        <authorList>
            <person name="Varga T."/>
            <person name="Krizsan K."/>
            <person name="Foldi C."/>
            <person name="Dima B."/>
            <person name="Sanchez-Garcia M."/>
            <person name="Sanchez-Ramirez S."/>
            <person name="Szollosi G.J."/>
            <person name="Szarkandi J.G."/>
            <person name="Papp V."/>
            <person name="Albert L."/>
            <person name="Andreopoulos W."/>
            <person name="Angelini C."/>
            <person name="Antonin V."/>
            <person name="Barry K.W."/>
            <person name="Bougher N.L."/>
            <person name="Buchanan P."/>
            <person name="Buyck B."/>
            <person name="Bense V."/>
            <person name="Catcheside P."/>
            <person name="Chovatia M."/>
            <person name="Cooper J."/>
            <person name="Damon W."/>
            <person name="Desjardin D."/>
            <person name="Finy P."/>
            <person name="Geml J."/>
            <person name="Haridas S."/>
            <person name="Hughes K."/>
            <person name="Justo A."/>
            <person name="Karasinski D."/>
            <person name="Kautmanova I."/>
            <person name="Kiss B."/>
            <person name="Kocsube S."/>
            <person name="Kotiranta H."/>
            <person name="LaButti K.M."/>
            <person name="Lechner B.E."/>
            <person name="Liimatainen K."/>
            <person name="Lipzen A."/>
            <person name="Lukacs Z."/>
            <person name="Mihaltcheva S."/>
            <person name="Morgado L.N."/>
            <person name="Niskanen T."/>
            <person name="Noordeloos M.E."/>
            <person name="Ohm R.A."/>
            <person name="Ortiz-Santana B."/>
            <person name="Ovrebo C."/>
            <person name="Racz N."/>
            <person name="Riley R."/>
            <person name="Savchenko A."/>
            <person name="Shiryaev A."/>
            <person name="Soop K."/>
            <person name="Spirin V."/>
            <person name="Szebenyi C."/>
            <person name="Tomsovsky M."/>
            <person name="Tulloss R.E."/>
            <person name="Uehling J."/>
            <person name="Grigoriev I.V."/>
            <person name="Vagvolgyi C."/>
            <person name="Papp T."/>
            <person name="Martin F.M."/>
            <person name="Miettinen O."/>
            <person name="Hibbett D.S."/>
            <person name="Nagy L.G."/>
        </authorList>
    </citation>
    <scope>NUCLEOTIDE SEQUENCE [LARGE SCALE GENOMIC DNA]</scope>
    <source>
        <strain evidence="3 4">CBS 166.37</strain>
    </source>
</reference>
<keyword evidence="1" id="KW-0472">Membrane</keyword>
<feature type="transmembrane region" description="Helical" evidence="1">
    <location>
        <begin position="95"/>
        <end position="120"/>
    </location>
</feature>
<sequence>WRNYNEEADKYDEVLTKSWKGDMDSILIFAGLFSAALTAFIVESYQKLEPDSGDQAVLILKQLLLVQTALASGHSSPVPLSSPTSAIPHFRPPTSILICNIFWFLSLSFSLASALAATLVQQWIR</sequence>
<keyword evidence="4" id="KW-1185">Reference proteome</keyword>
<gene>
    <name evidence="3" type="ORF">BDQ12DRAFT_587415</name>
</gene>